<dbReference type="PROSITE" id="PS50089">
    <property type="entry name" value="ZF_RING_2"/>
    <property type="match status" value="1"/>
</dbReference>
<evidence type="ECO:0000313" key="19">
    <source>
        <dbReference type="EMBL" id="KAH3854709.1"/>
    </source>
</evidence>
<dbReference type="Pfam" id="PF25563">
    <property type="entry name" value="TPR_SYVN1_N"/>
    <property type="match status" value="1"/>
</dbReference>
<dbReference type="GO" id="GO:0043161">
    <property type="term" value="P:proteasome-mediated ubiquitin-dependent protein catabolic process"/>
    <property type="evidence" value="ECO:0007669"/>
    <property type="project" value="TreeGrafter"/>
</dbReference>
<dbReference type="InterPro" id="IPR057992">
    <property type="entry name" value="TPR_SYVN1_N"/>
</dbReference>
<feature type="transmembrane region" description="Helical" evidence="17">
    <location>
        <begin position="27"/>
        <end position="44"/>
    </location>
</feature>
<evidence type="ECO:0000313" key="20">
    <source>
        <dbReference type="Proteomes" id="UP000828390"/>
    </source>
</evidence>
<dbReference type="InterPro" id="IPR050731">
    <property type="entry name" value="HRD1_E3_ubiq-ligases"/>
</dbReference>
<dbReference type="PANTHER" id="PTHR22763">
    <property type="entry name" value="RING ZINC FINGER PROTEIN"/>
    <property type="match status" value="1"/>
</dbReference>
<feature type="transmembrane region" description="Helical" evidence="17">
    <location>
        <begin position="196"/>
        <end position="218"/>
    </location>
</feature>
<keyword evidence="10" id="KW-0833">Ubl conjugation pathway</keyword>
<dbReference type="CDD" id="cd16479">
    <property type="entry name" value="RING-H2_synoviolin"/>
    <property type="match status" value="1"/>
</dbReference>
<proteinExistence type="inferred from homology"/>
<evidence type="ECO:0000256" key="15">
    <source>
        <dbReference type="PROSITE-ProRule" id="PRU00175"/>
    </source>
</evidence>
<feature type="transmembrane region" description="Helical" evidence="17">
    <location>
        <begin position="155"/>
        <end position="176"/>
    </location>
</feature>
<gene>
    <name evidence="19" type="ORF">DPMN_097258</name>
</gene>
<evidence type="ECO:0000256" key="10">
    <source>
        <dbReference type="ARBA" id="ARBA00022786"/>
    </source>
</evidence>
<evidence type="ECO:0000256" key="16">
    <source>
        <dbReference type="SAM" id="MobiDB-lite"/>
    </source>
</evidence>
<dbReference type="InterPro" id="IPR013083">
    <property type="entry name" value="Znf_RING/FYVE/PHD"/>
</dbReference>
<evidence type="ECO:0000256" key="14">
    <source>
        <dbReference type="ARBA" id="ARBA00023136"/>
    </source>
</evidence>
<keyword evidence="8" id="KW-0479">Metal-binding</keyword>
<evidence type="ECO:0000256" key="3">
    <source>
        <dbReference type="ARBA" id="ARBA00004906"/>
    </source>
</evidence>
<dbReference type="InterPro" id="IPR058051">
    <property type="entry name" value="Znf_RING_synoviolin"/>
</dbReference>
<keyword evidence="20" id="KW-1185">Reference proteome</keyword>
<dbReference type="SMART" id="SM00184">
    <property type="entry name" value="RING"/>
    <property type="match status" value="1"/>
</dbReference>
<dbReference type="GO" id="GO:0036503">
    <property type="term" value="P:ERAD pathway"/>
    <property type="evidence" value="ECO:0007669"/>
    <property type="project" value="TreeGrafter"/>
</dbReference>
<keyword evidence="6" id="KW-0808">Transferase</keyword>
<evidence type="ECO:0000256" key="2">
    <source>
        <dbReference type="ARBA" id="ARBA00004477"/>
    </source>
</evidence>
<dbReference type="AlphaFoldDB" id="A0A9D4LBF1"/>
<feature type="region of interest" description="Disordered" evidence="16">
    <location>
        <begin position="345"/>
        <end position="414"/>
    </location>
</feature>
<dbReference type="EC" id="2.3.2.27" evidence="5"/>
<evidence type="ECO:0000256" key="12">
    <source>
        <dbReference type="ARBA" id="ARBA00022833"/>
    </source>
</evidence>
<dbReference type="GO" id="GO:0005789">
    <property type="term" value="C:endoplasmic reticulum membrane"/>
    <property type="evidence" value="ECO:0007669"/>
    <property type="project" value="UniProtKB-SubCell"/>
</dbReference>
<dbReference type="EMBL" id="JAIWYP010000003">
    <property type="protein sequence ID" value="KAH3854709.1"/>
    <property type="molecule type" value="Genomic_DNA"/>
</dbReference>
<keyword evidence="14 17" id="KW-0472">Membrane</keyword>
<keyword evidence="11" id="KW-0256">Endoplasmic reticulum</keyword>
<comment type="catalytic activity">
    <reaction evidence="1">
        <text>S-ubiquitinyl-[E2 ubiquitin-conjugating enzyme]-L-cysteine + [acceptor protein]-L-lysine = [E2 ubiquitin-conjugating enzyme]-L-cysteine + N(6)-ubiquitinyl-[acceptor protein]-L-lysine.</text>
        <dbReference type="EC" id="2.3.2.27"/>
    </reaction>
</comment>
<dbReference type="GO" id="GO:0061630">
    <property type="term" value="F:ubiquitin protein ligase activity"/>
    <property type="evidence" value="ECO:0007669"/>
    <property type="project" value="UniProtKB-EC"/>
</dbReference>
<dbReference type="PANTHER" id="PTHR22763:SF184">
    <property type="entry name" value="E3 UBIQUITIN-PROTEIN LIGASE SYNOVIOLIN"/>
    <property type="match status" value="1"/>
</dbReference>
<keyword evidence="7 17" id="KW-0812">Transmembrane</keyword>
<protein>
    <recommendedName>
        <fullName evidence="5">RING-type E3 ubiquitin transferase</fullName>
        <ecNumber evidence="5">2.3.2.27</ecNumber>
    </recommendedName>
</protein>
<evidence type="ECO:0000256" key="1">
    <source>
        <dbReference type="ARBA" id="ARBA00000900"/>
    </source>
</evidence>
<evidence type="ECO:0000256" key="6">
    <source>
        <dbReference type="ARBA" id="ARBA00022679"/>
    </source>
</evidence>
<dbReference type="SUPFAM" id="SSF57850">
    <property type="entry name" value="RING/U-box"/>
    <property type="match status" value="1"/>
</dbReference>
<dbReference type="Pfam" id="PF13639">
    <property type="entry name" value="zf-RING_2"/>
    <property type="match status" value="1"/>
</dbReference>
<keyword evidence="9 15" id="KW-0863">Zinc-finger</keyword>
<organism evidence="19 20">
    <name type="scientific">Dreissena polymorpha</name>
    <name type="common">Zebra mussel</name>
    <name type="synonym">Mytilus polymorpha</name>
    <dbReference type="NCBI Taxonomy" id="45954"/>
    <lineage>
        <taxon>Eukaryota</taxon>
        <taxon>Metazoa</taxon>
        <taxon>Spiralia</taxon>
        <taxon>Lophotrochozoa</taxon>
        <taxon>Mollusca</taxon>
        <taxon>Bivalvia</taxon>
        <taxon>Autobranchia</taxon>
        <taxon>Heteroconchia</taxon>
        <taxon>Euheterodonta</taxon>
        <taxon>Imparidentia</taxon>
        <taxon>Neoheterodontei</taxon>
        <taxon>Myida</taxon>
        <taxon>Dreissenoidea</taxon>
        <taxon>Dreissenidae</taxon>
        <taxon>Dreissena</taxon>
    </lineage>
</organism>
<comment type="caution">
    <text evidence="19">The sequence shown here is derived from an EMBL/GenBank/DDBJ whole genome shotgun (WGS) entry which is preliminary data.</text>
</comment>
<feature type="transmembrane region" description="Helical" evidence="17">
    <location>
        <begin position="86"/>
        <end position="103"/>
    </location>
</feature>
<feature type="domain" description="RING-type" evidence="18">
    <location>
        <begin position="274"/>
        <end position="313"/>
    </location>
</feature>
<accession>A0A9D4LBF1</accession>
<sequence length="568" mass="63937">MEYMKKCLCNVIHVNNVVTDMDDQQCLALYLQAFVLVILMGKLVRKIFFGQLRAAEMEHLIERSWYAVTETCLAFTVFRDDFSPRFVAAFTLLLFLKCFHWLAEDRVDFMERSPVISFLFHVRVVSLLTFLSVIDAYFVNYAYYSTLSKGASVQLVFGFEYAILITIVMMAVMKYLLHSIDLQSENPWENKAVYLLYSELVLGFVKVILYMMFMIIMIKIHTFPLFAIRPMYLAVRNFKKSLHDVIMSRRAIRQMNTLYPDVSQEELESGDNVCIICREDMVSACKKLPCNHIFHTSCLRSWFQRQQTCPTCRMEVLQMTPLRSQPTPPPHQQQQHIQNPFQNLFPGGFPPIPPGALPQMPQMWPPQMAQGQPPQMAQRPPPQMAQGQPPQTLPASTPGFSHTTPTVSAAGTTPLGASASFPDVRTGWGTASHFVGATTMPAMFPPMFMPNNFPRPPTSLDGLSDEELRAMEGVERGNIEARIQWLRDIQALLDGAMLLMQQYNIVAAASSIPGINLTAQNPSVVLPSGVPQSYMAPPGQQTGAIPKHRNTAANFESVQSSSSQELSA</sequence>
<reference evidence="19" key="2">
    <citation type="submission" date="2020-11" db="EMBL/GenBank/DDBJ databases">
        <authorList>
            <person name="McCartney M.A."/>
            <person name="Auch B."/>
            <person name="Kono T."/>
            <person name="Mallez S."/>
            <person name="Becker A."/>
            <person name="Gohl D.M."/>
            <person name="Silverstein K.A.T."/>
            <person name="Koren S."/>
            <person name="Bechman K.B."/>
            <person name="Herman A."/>
            <person name="Abrahante J.E."/>
            <person name="Garbe J."/>
        </authorList>
    </citation>
    <scope>NUCLEOTIDE SEQUENCE</scope>
    <source>
        <strain evidence="19">Duluth1</strain>
        <tissue evidence="19">Whole animal</tissue>
    </source>
</reference>
<keyword evidence="12" id="KW-0862">Zinc</keyword>
<evidence type="ECO:0000256" key="5">
    <source>
        <dbReference type="ARBA" id="ARBA00012483"/>
    </source>
</evidence>
<evidence type="ECO:0000256" key="11">
    <source>
        <dbReference type="ARBA" id="ARBA00022824"/>
    </source>
</evidence>
<dbReference type="InterPro" id="IPR001841">
    <property type="entry name" value="Znf_RING"/>
</dbReference>
<feature type="transmembrane region" description="Helical" evidence="17">
    <location>
        <begin position="115"/>
        <end position="143"/>
    </location>
</feature>
<feature type="compositionally biased region" description="Low complexity" evidence="16">
    <location>
        <begin position="358"/>
        <end position="390"/>
    </location>
</feature>
<reference evidence="19" key="1">
    <citation type="journal article" date="2019" name="bioRxiv">
        <title>The Genome of the Zebra Mussel, Dreissena polymorpha: A Resource for Invasive Species Research.</title>
        <authorList>
            <person name="McCartney M.A."/>
            <person name="Auch B."/>
            <person name="Kono T."/>
            <person name="Mallez S."/>
            <person name="Zhang Y."/>
            <person name="Obille A."/>
            <person name="Becker A."/>
            <person name="Abrahante J.E."/>
            <person name="Garbe J."/>
            <person name="Badalamenti J.P."/>
            <person name="Herman A."/>
            <person name="Mangelson H."/>
            <person name="Liachko I."/>
            <person name="Sullivan S."/>
            <person name="Sone E.D."/>
            <person name="Koren S."/>
            <person name="Silverstein K.A.T."/>
            <person name="Beckman K.B."/>
            <person name="Gohl D.M."/>
        </authorList>
    </citation>
    <scope>NUCLEOTIDE SEQUENCE</scope>
    <source>
        <strain evidence="19">Duluth1</strain>
        <tissue evidence="19">Whole animal</tissue>
    </source>
</reference>
<keyword evidence="13 17" id="KW-1133">Transmembrane helix</keyword>
<name>A0A9D4LBF1_DREPO</name>
<feature type="non-terminal residue" evidence="19">
    <location>
        <position position="568"/>
    </location>
</feature>
<comment type="subcellular location">
    <subcellularLocation>
        <location evidence="2">Endoplasmic reticulum membrane</location>
        <topology evidence="2">Multi-pass membrane protein</topology>
    </subcellularLocation>
</comment>
<comment type="pathway">
    <text evidence="3">Protein modification; protein ubiquitination.</text>
</comment>
<comment type="similarity">
    <text evidence="4">Belongs to the HRD1 family.</text>
</comment>
<evidence type="ECO:0000256" key="4">
    <source>
        <dbReference type="ARBA" id="ARBA00010089"/>
    </source>
</evidence>
<evidence type="ECO:0000256" key="7">
    <source>
        <dbReference type="ARBA" id="ARBA00022692"/>
    </source>
</evidence>
<dbReference type="Gene3D" id="3.30.40.10">
    <property type="entry name" value="Zinc/RING finger domain, C3HC4 (zinc finger)"/>
    <property type="match status" value="1"/>
</dbReference>
<dbReference type="GO" id="GO:0008270">
    <property type="term" value="F:zinc ion binding"/>
    <property type="evidence" value="ECO:0007669"/>
    <property type="project" value="UniProtKB-KW"/>
</dbReference>
<evidence type="ECO:0000256" key="13">
    <source>
        <dbReference type="ARBA" id="ARBA00022989"/>
    </source>
</evidence>
<evidence type="ECO:0000259" key="18">
    <source>
        <dbReference type="PROSITE" id="PS50089"/>
    </source>
</evidence>
<evidence type="ECO:0000256" key="17">
    <source>
        <dbReference type="SAM" id="Phobius"/>
    </source>
</evidence>
<evidence type="ECO:0000256" key="9">
    <source>
        <dbReference type="ARBA" id="ARBA00022771"/>
    </source>
</evidence>
<dbReference type="Proteomes" id="UP000828390">
    <property type="component" value="Unassembled WGS sequence"/>
</dbReference>
<evidence type="ECO:0000256" key="8">
    <source>
        <dbReference type="ARBA" id="ARBA00022723"/>
    </source>
</evidence>
<dbReference type="FunFam" id="3.30.40.10:FF:000088">
    <property type="entry name" value="E3 ubiquitin-protein ligase synoviolin"/>
    <property type="match status" value="1"/>
</dbReference>
<feature type="compositionally biased region" description="Polar residues" evidence="16">
    <location>
        <begin position="393"/>
        <end position="411"/>
    </location>
</feature>